<dbReference type="SUPFAM" id="SSF53098">
    <property type="entry name" value="Ribonuclease H-like"/>
    <property type="match status" value="1"/>
</dbReference>
<dbReference type="InterPro" id="IPR012337">
    <property type="entry name" value="RNaseH-like_sf"/>
</dbReference>
<keyword evidence="5" id="KW-0675">Receptor</keyword>
<feature type="region of interest" description="Disordered" evidence="3">
    <location>
        <begin position="359"/>
        <end position="404"/>
    </location>
</feature>
<comment type="caution">
    <text evidence="5">The sequence shown here is derived from an EMBL/GenBank/DDBJ whole genome shotgun (WGS) entry which is preliminary data.</text>
</comment>
<dbReference type="Pfam" id="PF25597">
    <property type="entry name" value="SH3_retrovirus"/>
    <property type="match status" value="1"/>
</dbReference>
<dbReference type="InterPro" id="IPR036397">
    <property type="entry name" value="RNaseH_sf"/>
</dbReference>
<dbReference type="CDD" id="cd09272">
    <property type="entry name" value="RNase_HI_RT_Ty1"/>
    <property type="match status" value="1"/>
</dbReference>
<gene>
    <name evidence="5" type="ORF">LIER_29260</name>
</gene>
<name>A0AAV3RK63_LITER</name>
<evidence type="ECO:0000256" key="1">
    <source>
        <dbReference type="ARBA" id="ARBA00022723"/>
    </source>
</evidence>
<dbReference type="GO" id="GO:0046872">
    <property type="term" value="F:metal ion binding"/>
    <property type="evidence" value="ECO:0007669"/>
    <property type="project" value="UniProtKB-KW"/>
</dbReference>
<dbReference type="Pfam" id="PF00665">
    <property type="entry name" value="rve"/>
    <property type="match status" value="1"/>
</dbReference>
<keyword evidence="2" id="KW-0378">Hydrolase</keyword>
<evidence type="ECO:0000256" key="3">
    <source>
        <dbReference type="SAM" id="MobiDB-lite"/>
    </source>
</evidence>
<dbReference type="GO" id="GO:0016787">
    <property type="term" value="F:hydrolase activity"/>
    <property type="evidence" value="ECO:0007669"/>
    <property type="project" value="UniProtKB-KW"/>
</dbReference>
<dbReference type="GO" id="GO:0003676">
    <property type="term" value="F:nucleic acid binding"/>
    <property type="evidence" value="ECO:0007669"/>
    <property type="project" value="InterPro"/>
</dbReference>
<dbReference type="Gene3D" id="3.30.420.10">
    <property type="entry name" value="Ribonuclease H-like superfamily/Ribonuclease H"/>
    <property type="match status" value="1"/>
</dbReference>
<keyword evidence="5" id="KW-0472">Membrane</keyword>
<dbReference type="AlphaFoldDB" id="A0AAV3RK63"/>
<keyword evidence="6" id="KW-1185">Reference proteome</keyword>
<keyword evidence="1" id="KW-0479">Metal-binding</keyword>
<protein>
    <submittedName>
        <fullName evidence="5">Transmembrane signal receptor</fullName>
    </submittedName>
</protein>
<organism evidence="5 6">
    <name type="scientific">Lithospermum erythrorhizon</name>
    <name type="common">Purple gromwell</name>
    <name type="synonym">Lithospermum officinale var. erythrorhizon</name>
    <dbReference type="NCBI Taxonomy" id="34254"/>
    <lineage>
        <taxon>Eukaryota</taxon>
        <taxon>Viridiplantae</taxon>
        <taxon>Streptophyta</taxon>
        <taxon>Embryophyta</taxon>
        <taxon>Tracheophyta</taxon>
        <taxon>Spermatophyta</taxon>
        <taxon>Magnoliopsida</taxon>
        <taxon>eudicotyledons</taxon>
        <taxon>Gunneridae</taxon>
        <taxon>Pentapetalae</taxon>
        <taxon>asterids</taxon>
        <taxon>lamiids</taxon>
        <taxon>Boraginales</taxon>
        <taxon>Boraginaceae</taxon>
        <taxon>Boraginoideae</taxon>
        <taxon>Lithospermeae</taxon>
        <taxon>Lithospermum</taxon>
    </lineage>
</organism>
<keyword evidence="5" id="KW-0812">Transmembrane</keyword>
<dbReference type="InterPro" id="IPR039537">
    <property type="entry name" value="Retrotran_Ty1/copia-like"/>
</dbReference>
<dbReference type="PANTHER" id="PTHR42648:SF18">
    <property type="entry name" value="RETROTRANSPOSON, UNCLASSIFIED-LIKE PROTEIN"/>
    <property type="match status" value="1"/>
</dbReference>
<dbReference type="Pfam" id="PF07727">
    <property type="entry name" value="RVT_2"/>
    <property type="match status" value="1"/>
</dbReference>
<dbReference type="EMBL" id="BAABME010010014">
    <property type="protein sequence ID" value="GAA0176229.1"/>
    <property type="molecule type" value="Genomic_DNA"/>
</dbReference>
<dbReference type="PANTHER" id="PTHR42648">
    <property type="entry name" value="TRANSPOSASE, PUTATIVE-RELATED"/>
    <property type="match status" value="1"/>
</dbReference>
<accession>A0AAV3RK63</accession>
<evidence type="ECO:0000313" key="5">
    <source>
        <dbReference type="EMBL" id="GAA0176229.1"/>
    </source>
</evidence>
<dbReference type="GO" id="GO:0015074">
    <property type="term" value="P:DNA integration"/>
    <property type="evidence" value="ECO:0007669"/>
    <property type="project" value="InterPro"/>
</dbReference>
<reference evidence="5 6" key="1">
    <citation type="submission" date="2024-01" db="EMBL/GenBank/DDBJ databases">
        <title>The complete chloroplast genome sequence of Lithospermum erythrorhizon: insights into the phylogenetic relationship among Boraginaceae species and the maternal lineages of purple gromwells.</title>
        <authorList>
            <person name="Okada T."/>
            <person name="Watanabe K."/>
        </authorList>
    </citation>
    <scope>NUCLEOTIDE SEQUENCE [LARGE SCALE GENOMIC DNA]</scope>
</reference>
<dbReference type="PROSITE" id="PS50994">
    <property type="entry name" value="INTEGRASE"/>
    <property type="match status" value="1"/>
</dbReference>
<dbReference type="InterPro" id="IPR013103">
    <property type="entry name" value="RVT_2"/>
</dbReference>
<evidence type="ECO:0000256" key="2">
    <source>
        <dbReference type="ARBA" id="ARBA00022801"/>
    </source>
</evidence>
<dbReference type="InterPro" id="IPR043502">
    <property type="entry name" value="DNA/RNA_pol_sf"/>
</dbReference>
<dbReference type="Proteomes" id="UP001454036">
    <property type="component" value="Unassembled WGS sequence"/>
</dbReference>
<sequence length="944" mass="108642">MSLNRMFSLTTKKNKQQEGECLQIAFEDSLMLWHQRYGHLNFQGLRTLKNKNMVIGLPKIDNQEIICTDCLNGKQTRQPIPKQCNWRADKVLELIHSDICGPITPTSNSGKKYFLTFIDDCSRKGWVYLLNKSEAFSCFKGFKSMVEKESGELVKCLRTDRGGEYMSTEFVEFCKEHGIKRQLTTAYTPQQNGVAERRNRTIMNMVRSMLSTKEMPKYLWTEAVVWTVYVLNRCPTLSVKDKTPQEAWSGTKPTVEHLKVWGCLAHVHIPKVQRSKLDKRSAVCVFLGMSSGTKGYRLYNTETNKIIVSRDVVFEESKKWNWNEIAGPQEGEELKWEDDDINEPVKIHNEIHDIQVEGQDREHTDEQEEPANEQEHEQNTIVTNEENDDQGRVTPAPRRSHRTPRWMRDYVSGDGLSDDEVNLVQGIDHEDPMFFEEAVKYKKWREAMDAEINSIVKNNTWTLTELPKQGKKIGVKWIYKTKRDENGKIIKHKARLVAKGYVQREGIDYTEVFAPVARMDTVRMFISNAANQGWKIHQLDVKSAFLHGELSEEVFIEQPEGYVMKGDEHMVYQLHKALYGLKQAPRAWFSKIERHFLNEGFQECTSENTLFTKRDAEGSMIIVSLYVDDLIITGNNEELMLQFKASMVKEFDMTDLGRMNYFLGIEVVQLKNGIFICQKQYAETILKRFGMTECNVVSTPIATGVKIDQDRSGKQVNETQFKQMVGSLMYLTSTRPDIMYATCLISRYMSCPTELHLQVAKRIMRYLKGTTQLGIYYQKSSETPGLQAYTDSDYAGDYDDRKSTSGYAFILNYGAVAWASKKQPIVTLSTTEAEFVAATACVCQLIWMKRILKTLGHEEEECSVIYCDNSSTIKLSRNPVMHGRSKHIDVRYHFLRDQVKKGRITLEHCSSEDQVADILTKAVKVDIFLKQRAALGMMELSEVS</sequence>
<feature type="domain" description="Integrase catalytic" evidence="4">
    <location>
        <begin position="77"/>
        <end position="252"/>
    </location>
</feature>
<proteinExistence type="predicted"/>
<dbReference type="SUPFAM" id="SSF56672">
    <property type="entry name" value="DNA/RNA polymerases"/>
    <property type="match status" value="1"/>
</dbReference>
<evidence type="ECO:0000259" key="4">
    <source>
        <dbReference type="PROSITE" id="PS50994"/>
    </source>
</evidence>
<evidence type="ECO:0000313" key="6">
    <source>
        <dbReference type="Proteomes" id="UP001454036"/>
    </source>
</evidence>
<dbReference type="InterPro" id="IPR001584">
    <property type="entry name" value="Integrase_cat-core"/>
</dbReference>
<dbReference type="Pfam" id="PF13976">
    <property type="entry name" value="gag_pre-integrs"/>
    <property type="match status" value="1"/>
</dbReference>
<dbReference type="InterPro" id="IPR057670">
    <property type="entry name" value="SH3_retrovirus"/>
</dbReference>
<dbReference type="InterPro" id="IPR025724">
    <property type="entry name" value="GAG-pre-integrase_dom"/>
</dbReference>